<gene>
    <name evidence="2" type="ORF">A2955_00225</name>
</gene>
<dbReference type="Proteomes" id="UP000177501">
    <property type="component" value="Unassembled WGS sequence"/>
</dbReference>
<reference evidence="2 3" key="1">
    <citation type="journal article" date="2016" name="Nat. Commun.">
        <title>Thousands of microbial genomes shed light on interconnected biogeochemical processes in an aquifer system.</title>
        <authorList>
            <person name="Anantharaman K."/>
            <person name="Brown C.T."/>
            <person name="Hug L.A."/>
            <person name="Sharon I."/>
            <person name="Castelle C.J."/>
            <person name="Probst A.J."/>
            <person name="Thomas B.C."/>
            <person name="Singh A."/>
            <person name="Wilkins M.J."/>
            <person name="Karaoz U."/>
            <person name="Brodie E.L."/>
            <person name="Williams K.H."/>
            <person name="Hubbard S.S."/>
            <person name="Banfield J.F."/>
        </authorList>
    </citation>
    <scope>NUCLEOTIDE SEQUENCE [LARGE SCALE GENOMIC DNA]</scope>
</reference>
<evidence type="ECO:0000256" key="1">
    <source>
        <dbReference type="SAM" id="Coils"/>
    </source>
</evidence>
<name>A0A1F8BAU3_9BACT</name>
<evidence type="ECO:0000313" key="3">
    <source>
        <dbReference type="Proteomes" id="UP000177501"/>
    </source>
</evidence>
<comment type="caution">
    <text evidence="2">The sequence shown here is derived from an EMBL/GenBank/DDBJ whole genome shotgun (WGS) entry which is preliminary data.</text>
</comment>
<organism evidence="2 3">
    <name type="scientific">Candidatus Woesebacteria bacterium RIFCSPLOWO2_01_FULL_37_19</name>
    <dbReference type="NCBI Taxonomy" id="1802514"/>
    <lineage>
        <taxon>Bacteria</taxon>
        <taxon>Candidatus Woeseibacteriota</taxon>
    </lineage>
</organism>
<keyword evidence="1" id="KW-0175">Coiled coil</keyword>
<dbReference type="AlphaFoldDB" id="A0A1F8BAU3"/>
<dbReference type="EMBL" id="MGHA01000008">
    <property type="protein sequence ID" value="OGM61156.1"/>
    <property type="molecule type" value="Genomic_DNA"/>
</dbReference>
<protein>
    <submittedName>
        <fullName evidence="2">Uncharacterized protein</fullName>
    </submittedName>
</protein>
<evidence type="ECO:0000313" key="2">
    <source>
        <dbReference type="EMBL" id="OGM61156.1"/>
    </source>
</evidence>
<sequence length="321" mass="36038">MAERIALDTRYWNSPEQGIENTASFMVEQKDGALEDRINYTELFLDDENDLFHPVFGKLKNTLEIKSATDELEAKAIDKLNDWAKTNDEGHAIWISPPYPDQKESRFIVYDMQRNEGRKKISLHAVCGNQNLSDCLTIAEQISAFSCQTDLNISGEANLRETPITFSPEPYFPSWIDLLQNLIEPPQIWEKIRQGVHIEEKNKLIELAAKELAQLFSELQSAESDRLHVVLGAKLEQRFINQGFKILHKGPCGISNVLALASFETEGGSINSPFNLIYNVLPALDKSFPCPSCEKPIPSGKGITKCPHCGITKEQVGSNCD</sequence>
<feature type="coiled-coil region" evidence="1">
    <location>
        <begin position="198"/>
        <end position="225"/>
    </location>
</feature>
<accession>A0A1F8BAU3</accession>
<proteinExistence type="predicted"/>